<comment type="caution">
    <text evidence="1">The sequence shown here is derived from an EMBL/GenBank/DDBJ whole genome shotgun (WGS) entry which is preliminary data.</text>
</comment>
<dbReference type="Proteomes" id="UP000307808">
    <property type="component" value="Unassembled WGS sequence"/>
</dbReference>
<protein>
    <submittedName>
        <fullName evidence="1">DUF3107 domain-containing protein</fullName>
    </submittedName>
</protein>
<name>A0A4U2YIE0_9ACTN</name>
<dbReference type="OrthoDB" id="3268468at2"/>
<dbReference type="AlphaFoldDB" id="A0A4U2YIE0"/>
<organism evidence="1 2">
    <name type="scientific">Nocardioides jishulii</name>
    <dbReference type="NCBI Taxonomy" id="2575440"/>
    <lineage>
        <taxon>Bacteria</taxon>
        <taxon>Bacillati</taxon>
        <taxon>Actinomycetota</taxon>
        <taxon>Actinomycetes</taxon>
        <taxon>Propionibacteriales</taxon>
        <taxon>Nocardioidaceae</taxon>
        <taxon>Nocardioides</taxon>
    </lineage>
</organism>
<proteinExistence type="predicted"/>
<gene>
    <name evidence="1" type="ORF">FC770_15150</name>
</gene>
<accession>A0A4U2YIE0</accession>
<dbReference type="InterPro" id="IPR021456">
    <property type="entry name" value="DUF3107"/>
</dbReference>
<evidence type="ECO:0000313" key="2">
    <source>
        <dbReference type="Proteomes" id="UP000307808"/>
    </source>
</evidence>
<dbReference type="EMBL" id="SZPY01000004">
    <property type="protein sequence ID" value="TKI60838.1"/>
    <property type="molecule type" value="Genomic_DNA"/>
</dbReference>
<dbReference type="RefSeq" id="WP_137067144.1">
    <property type="nucleotide sequence ID" value="NZ_CP040748.1"/>
</dbReference>
<dbReference type="Pfam" id="PF11305">
    <property type="entry name" value="DUF3107"/>
    <property type="match status" value="1"/>
</dbReference>
<reference evidence="1 2" key="1">
    <citation type="submission" date="2019-04" db="EMBL/GenBank/DDBJ databases">
        <authorList>
            <person name="Dong K."/>
        </authorList>
    </citation>
    <scope>NUCLEOTIDE SEQUENCE [LARGE SCALE GENOMIC DNA]</scope>
    <source>
        <strain evidence="2">dk3543</strain>
    </source>
</reference>
<evidence type="ECO:0000313" key="1">
    <source>
        <dbReference type="EMBL" id="TKI60838.1"/>
    </source>
</evidence>
<sequence length="71" mass="7463">MEVKIGIQNAARELVVDVSGTQEEITAKVTEAVQGGTLTLSDVRGRLVLVPGEKIAYVELGHASPGTVGFR</sequence>
<keyword evidence="2" id="KW-1185">Reference proteome</keyword>